<reference evidence="3" key="1">
    <citation type="submission" date="2023-05" db="EMBL/GenBank/DDBJ databases">
        <title>High-quality long-read genome of Scophthalmus maximus.</title>
        <authorList>
            <person name="Lien S."/>
            <person name="Martinez P."/>
        </authorList>
    </citation>
    <scope>NUCLEOTIDE SEQUENCE [LARGE SCALE GENOMIC DNA]</scope>
</reference>
<feature type="compositionally biased region" description="Basic and acidic residues" evidence="2">
    <location>
        <begin position="267"/>
        <end position="287"/>
    </location>
</feature>
<reference evidence="3" key="2">
    <citation type="submission" date="2025-08" db="UniProtKB">
        <authorList>
            <consortium name="Ensembl"/>
        </authorList>
    </citation>
    <scope>IDENTIFICATION</scope>
</reference>
<organism evidence="3 4">
    <name type="scientific">Scophthalmus maximus</name>
    <name type="common">Turbot</name>
    <name type="synonym">Psetta maxima</name>
    <dbReference type="NCBI Taxonomy" id="52904"/>
    <lineage>
        <taxon>Eukaryota</taxon>
        <taxon>Metazoa</taxon>
        <taxon>Chordata</taxon>
        <taxon>Craniata</taxon>
        <taxon>Vertebrata</taxon>
        <taxon>Euteleostomi</taxon>
        <taxon>Actinopterygii</taxon>
        <taxon>Neopterygii</taxon>
        <taxon>Teleostei</taxon>
        <taxon>Neoteleostei</taxon>
        <taxon>Acanthomorphata</taxon>
        <taxon>Carangaria</taxon>
        <taxon>Pleuronectiformes</taxon>
        <taxon>Pleuronectoidei</taxon>
        <taxon>Scophthalmidae</taxon>
        <taxon>Scophthalmus</taxon>
    </lineage>
</organism>
<dbReference type="PANTHER" id="PTHR18947">
    <property type="entry name" value="HOOK PROTEINS"/>
    <property type="match status" value="1"/>
</dbReference>
<accession>A0A8D3CRS6</accession>
<feature type="region of interest" description="Disordered" evidence="2">
    <location>
        <begin position="265"/>
        <end position="287"/>
    </location>
</feature>
<sequence>MESGVFLPCLDQFMLSPLVTWVKTFVPNDGGLHLDLSELLDGVFLSDIMTQIEEKSEQMLDGRHELENMEAELKRIQQENSQLLVDARAARTYRDELDALRERAIKADKLESEVGRYREQLHKMEFYKAKVEELKEDNRVLQETKEVLEDQLAGWRARSDKIHQLEKHSLMLKAQVHDMEQEREADQRRIEELQEENLTLCLAQRRSMEESQHLGWELEQLSKTTENSQGKNGGQREVAAHYVDEWDESSLVKKVLEGVQGEILPTEDPRRQIQGKGRPEGRGRGDHFTKLMSDLEVLENIHNRLHCYAGPHDRSPGSKGGSPCHDSTSTGPPARSSYASKHTQRLEAKCKALDTVNQHLQTSLDNTDRKVQRLEAEVQELEAENQSLQATLEELRISARRLEQLEAEKQSLEQETAALEKDKRQLEKENRRLRQQAEIQEANLDSSNVCMAGLEREMRFLVKEVEGLRETAERVKGLEGDNRELSKQAAIDQRTLATLREELVSEKLKTQQRHNELEKLSHELEMKVLSQAEHQAPDSRCPHTMLESELESSLKRSLQIKEDKMAALEARLQESSTLNQQLRQELRTVRLSCEALQQRQEEESGSSPPTQTGKAMSEWLRESQEATRELLKLKDRLIEVERNNATLEAERQAAQAQLRQLESQSDSQQAQILALQRQAASLQENNTALQTHNANLQVEKSTLNSQSASLMAQNAQLQQQQSGTESERDGAAREREELRGVHEQLLRDHERLAALHERQATEYEALMGKHGCLKNAHRTLELEHRTLQDRYNSLLQQRAKLEDLEKALREEQMRMALEKEQHKTTAAECGRLRDEKDWLNQTYRQLLNDNELLTADHKQLKSQLNEVKLEHTWLEADFSKLKKEFQQLDIASTKLNNQCELLGQLKGNLEEENRHLLGQIETVMLQNRTLLEQSMESKDLFHVEERQYIDKLHDLRRQKEKLEEKIMDQYKFYEPSPPRRRGNWITLKLKKLMKSSSREHGPERPPTPTHPGVTEPHLPGHDSSSFLSSEGSGGSAFTSPQRNNSEYDLLDFASSSPIDLAEPRAPAPLPHPLLQPHVAK</sequence>
<feature type="compositionally biased region" description="Polar residues" evidence="2">
    <location>
        <begin position="1036"/>
        <end position="1046"/>
    </location>
</feature>
<feature type="compositionally biased region" description="Low complexity" evidence="2">
    <location>
        <begin position="711"/>
        <end position="722"/>
    </location>
</feature>
<feature type="region of interest" description="Disordered" evidence="2">
    <location>
        <begin position="597"/>
        <end position="618"/>
    </location>
</feature>
<evidence type="ECO:0000256" key="1">
    <source>
        <dbReference type="SAM" id="Coils"/>
    </source>
</evidence>
<feature type="compositionally biased region" description="Polar residues" evidence="2">
    <location>
        <begin position="605"/>
        <end position="614"/>
    </location>
</feature>
<feature type="coiled-coil region" evidence="1">
    <location>
        <begin position="357"/>
        <end position="520"/>
    </location>
</feature>
<feature type="coiled-coil region" evidence="1">
    <location>
        <begin position="52"/>
        <end position="196"/>
    </location>
</feature>
<dbReference type="GO" id="GO:0031122">
    <property type="term" value="P:cytoplasmic microtubule organization"/>
    <property type="evidence" value="ECO:0007669"/>
    <property type="project" value="TreeGrafter"/>
</dbReference>
<dbReference type="GO" id="GO:0005813">
    <property type="term" value="C:centrosome"/>
    <property type="evidence" value="ECO:0007669"/>
    <property type="project" value="TreeGrafter"/>
</dbReference>
<gene>
    <name evidence="3" type="primary">mettl26</name>
</gene>
<dbReference type="GeneTree" id="ENSGT00940000155559"/>
<evidence type="ECO:0000313" key="4">
    <source>
        <dbReference type="Proteomes" id="UP000694558"/>
    </source>
</evidence>
<feature type="compositionally biased region" description="Basic and acidic residues" evidence="2">
    <location>
        <begin position="725"/>
        <end position="736"/>
    </location>
</feature>
<evidence type="ECO:0000256" key="2">
    <source>
        <dbReference type="SAM" id="MobiDB-lite"/>
    </source>
</evidence>
<protein>
    <submittedName>
        <fullName evidence="3">Coiled-coil domain containing 88Aa</fullName>
    </submittedName>
</protein>
<evidence type="ECO:0000313" key="3">
    <source>
        <dbReference type="Ensembl" id="ENSSMAP00000049984.1"/>
    </source>
</evidence>
<feature type="region of interest" description="Disordered" evidence="2">
    <location>
        <begin position="994"/>
        <end position="1080"/>
    </location>
</feature>
<dbReference type="Proteomes" id="UP000694558">
    <property type="component" value="Chromosome 8"/>
</dbReference>
<feature type="compositionally biased region" description="Polar residues" evidence="2">
    <location>
        <begin position="325"/>
        <end position="341"/>
    </location>
</feature>
<feature type="coiled-coil region" evidence="1">
    <location>
        <begin position="746"/>
        <end position="870"/>
    </location>
</feature>
<dbReference type="GO" id="GO:0008017">
    <property type="term" value="F:microtubule binding"/>
    <property type="evidence" value="ECO:0007669"/>
    <property type="project" value="TreeGrafter"/>
</dbReference>
<dbReference type="GO" id="GO:0030705">
    <property type="term" value="P:cytoskeleton-dependent intracellular transport"/>
    <property type="evidence" value="ECO:0007669"/>
    <property type="project" value="TreeGrafter"/>
</dbReference>
<feature type="region of interest" description="Disordered" evidence="2">
    <location>
        <begin position="309"/>
        <end position="345"/>
    </location>
</feature>
<dbReference type="PANTHER" id="PTHR18947:SF30">
    <property type="entry name" value="GIRDIN"/>
    <property type="match status" value="1"/>
</dbReference>
<feature type="region of interest" description="Disordered" evidence="2">
    <location>
        <begin position="711"/>
        <end position="736"/>
    </location>
</feature>
<dbReference type="AlphaFoldDB" id="A0A8D3CRS6"/>
<dbReference type="GO" id="GO:0005737">
    <property type="term" value="C:cytoplasm"/>
    <property type="evidence" value="ECO:0007669"/>
    <property type="project" value="TreeGrafter"/>
</dbReference>
<dbReference type="GO" id="GO:0051959">
    <property type="term" value="F:dynein light intermediate chain binding"/>
    <property type="evidence" value="ECO:0007669"/>
    <property type="project" value="TreeGrafter"/>
</dbReference>
<keyword evidence="1" id="KW-0175">Coiled coil</keyword>
<dbReference type="SUPFAM" id="SSF116907">
    <property type="entry name" value="Hook domain"/>
    <property type="match status" value="1"/>
</dbReference>
<name>A0A8D3CRS6_SCOMX</name>
<dbReference type="Ensembl" id="ENSSMAT00000056559.1">
    <property type="protein sequence ID" value="ENSSMAP00000049984.1"/>
    <property type="gene ID" value="ENSSMAG00000006735.2"/>
</dbReference>
<proteinExistence type="predicted"/>